<evidence type="ECO:0000256" key="10">
    <source>
        <dbReference type="ARBA" id="ARBA00066767"/>
    </source>
</evidence>
<evidence type="ECO:0000256" key="7">
    <source>
        <dbReference type="ARBA" id="ARBA00051538"/>
    </source>
</evidence>
<dbReference type="EC" id="2.3.2.6" evidence="10 15"/>
<comment type="caution">
    <text evidence="16">The sequence shown here is derived from an EMBL/GenBank/DDBJ whole genome shotgun (WGS) entry which is preliminary data.</text>
</comment>
<evidence type="ECO:0000256" key="2">
    <source>
        <dbReference type="ARBA" id="ARBA00022490"/>
    </source>
</evidence>
<evidence type="ECO:0000256" key="5">
    <source>
        <dbReference type="ARBA" id="ARBA00050607"/>
    </source>
</evidence>
<dbReference type="Gene3D" id="3.40.630.70">
    <property type="entry name" value="Leucyl/phenylalanyl-tRNA-protein transferase, C-terminal domain"/>
    <property type="match status" value="1"/>
</dbReference>
<dbReference type="InterPro" id="IPR004616">
    <property type="entry name" value="Leu/Phe-tRNA_Trfase"/>
</dbReference>
<gene>
    <name evidence="15" type="primary">aat</name>
    <name evidence="16" type="ORF">E4582_03955</name>
</gene>
<accession>A0A4Z1RIT5</accession>
<comment type="catalytic activity">
    <reaction evidence="7 15">
        <text>N-terminal L-lysyl-[protein] + L-leucyl-tRNA(Leu) = N-terminal L-leucyl-L-lysyl-[protein] + tRNA(Leu) + H(+)</text>
        <dbReference type="Rhea" id="RHEA:12340"/>
        <dbReference type="Rhea" id="RHEA-COMP:9613"/>
        <dbReference type="Rhea" id="RHEA-COMP:9622"/>
        <dbReference type="Rhea" id="RHEA-COMP:12670"/>
        <dbReference type="Rhea" id="RHEA-COMP:12671"/>
        <dbReference type="ChEBI" id="CHEBI:15378"/>
        <dbReference type="ChEBI" id="CHEBI:65249"/>
        <dbReference type="ChEBI" id="CHEBI:78442"/>
        <dbReference type="ChEBI" id="CHEBI:78494"/>
        <dbReference type="ChEBI" id="CHEBI:133043"/>
        <dbReference type="EC" id="2.3.2.6"/>
    </reaction>
</comment>
<evidence type="ECO:0000256" key="13">
    <source>
        <dbReference type="ARBA" id="ARBA00077165"/>
    </source>
</evidence>
<keyword evidence="3 15" id="KW-0808">Transferase</keyword>
<dbReference type="EMBL" id="SPUH01000001">
    <property type="protein sequence ID" value="TKS54009.1"/>
    <property type="molecule type" value="Genomic_DNA"/>
</dbReference>
<evidence type="ECO:0000256" key="1">
    <source>
        <dbReference type="ARBA" id="ARBA00004496"/>
    </source>
</evidence>
<evidence type="ECO:0000256" key="4">
    <source>
        <dbReference type="ARBA" id="ARBA00023315"/>
    </source>
</evidence>
<reference evidence="16 17" key="1">
    <citation type="submission" date="2019-01" db="EMBL/GenBank/DDBJ databases">
        <authorList>
            <person name="Zhang S."/>
        </authorList>
    </citation>
    <scope>NUCLEOTIDE SEQUENCE [LARGE SCALE GENOMIC DNA]</scope>
    <source>
        <strain evidence="16 17">1626</strain>
    </source>
</reference>
<evidence type="ECO:0000256" key="3">
    <source>
        <dbReference type="ARBA" id="ARBA00022679"/>
    </source>
</evidence>
<keyword evidence="2 15" id="KW-0963">Cytoplasm</keyword>
<sequence length="246" mass="26609">MAAGVRPAILGADPDAPFPPATQALREPDGLLAIGGDLSPQRLLAAYRGGIFPWYSDGQPILWWSPDPRGVFVTGDLHLSTRFRRSLRRSRWTVRADTRFGDVVAACAAAPRPGQDGTWITDAMQAAYLRLHALGHAHSVEVLDGERLVGGIYGVAVGRMFYGESMFSAESGGSKVALAALARHLAGRGWPLIDAQMPTAHLERLGAQSWRRARFLDAITPLVESCEPAGTWRERFGEQAARDLAG</sequence>
<dbReference type="GO" id="GO:0008914">
    <property type="term" value="F:leucyl-tRNA--protein transferase activity"/>
    <property type="evidence" value="ECO:0007669"/>
    <property type="project" value="UniProtKB-UniRule"/>
</dbReference>
<proteinExistence type="inferred from homology"/>
<dbReference type="GO" id="GO:0005737">
    <property type="term" value="C:cytoplasm"/>
    <property type="evidence" value="ECO:0007669"/>
    <property type="project" value="UniProtKB-SubCell"/>
</dbReference>
<evidence type="ECO:0000313" key="17">
    <source>
        <dbReference type="Proteomes" id="UP000298681"/>
    </source>
</evidence>
<evidence type="ECO:0000256" key="15">
    <source>
        <dbReference type="HAMAP-Rule" id="MF_00688"/>
    </source>
</evidence>
<keyword evidence="17" id="KW-1185">Reference proteome</keyword>
<name>A0A4Z1RIT5_9GAMM</name>
<organism evidence="16 17">
    <name type="scientific">Luteimonas yindakuii</name>
    <dbReference type="NCBI Taxonomy" id="2565782"/>
    <lineage>
        <taxon>Bacteria</taxon>
        <taxon>Pseudomonadati</taxon>
        <taxon>Pseudomonadota</taxon>
        <taxon>Gammaproteobacteria</taxon>
        <taxon>Lysobacterales</taxon>
        <taxon>Lysobacteraceae</taxon>
        <taxon>Luteimonas</taxon>
    </lineage>
</organism>
<keyword evidence="4 15" id="KW-0012">Acyltransferase</keyword>
<evidence type="ECO:0000313" key="16">
    <source>
        <dbReference type="EMBL" id="TKS54009.1"/>
    </source>
</evidence>
<dbReference type="InterPro" id="IPR042221">
    <property type="entry name" value="Leu/Phe-tRNA_Trfase_N"/>
</dbReference>
<dbReference type="PANTHER" id="PTHR30098">
    <property type="entry name" value="LEUCYL/PHENYLALANYL-TRNA--PROTEIN TRANSFERASE"/>
    <property type="match status" value="1"/>
</dbReference>
<dbReference type="GO" id="GO:0030163">
    <property type="term" value="P:protein catabolic process"/>
    <property type="evidence" value="ECO:0007669"/>
    <property type="project" value="UniProtKB-UniRule"/>
</dbReference>
<evidence type="ECO:0000256" key="9">
    <source>
        <dbReference type="ARBA" id="ARBA00061535"/>
    </source>
</evidence>
<comment type="catalytic activity">
    <reaction evidence="5 15">
        <text>L-phenylalanyl-tRNA(Phe) + an N-terminal L-alpha-aminoacyl-[protein] = an N-terminal L-phenylalanyl-L-alpha-aminoacyl-[protein] + tRNA(Phe)</text>
        <dbReference type="Rhea" id="RHEA:43632"/>
        <dbReference type="Rhea" id="RHEA-COMP:9668"/>
        <dbReference type="Rhea" id="RHEA-COMP:9699"/>
        <dbReference type="Rhea" id="RHEA-COMP:10636"/>
        <dbReference type="Rhea" id="RHEA-COMP:10637"/>
        <dbReference type="ChEBI" id="CHEBI:78442"/>
        <dbReference type="ChEBI" id="CHEBI:78531"/>
        <dbReference type="ChEBI" id="CHEBI:78597"/>
        <dbReference type="ChEBI" id="CHEBI:83561"/>
        <dbReference type="EC" id="2.3.2.6"/>
    </reaction>
</comment>
<evidence type="ECO:0000256" key="8">
    <source>
        <dbReference type="ARBA" id="ARBA00054043"/>
    </source>
</evidence>
<comment type="catalytic activity">
    <reaction evidence="6 15">
        <text>N-terminal L-arginyl-[protein] + L-leucyl-tRNA(Leu) = N-terminal L-leucyl-L-arginyl-[protein] + tRNA(Leu) + H(+)</text>
        <dbReference type="Rhea" id="RHEA:50416"/>
        <dbReference type="Rhea" id="RHEA-COMP:9613"/>
        <dbReference type="Rhea" id="RHEA-COMP:9622"/>
        <dbReference type="Rhea" id="RHEA-COMP:12672"/>
        <dbReference type="Rhea" id="RHEA-COMP:12673"/>
        <dbReference type="ChEBI" id="CHEBI:15378"/>
        <dbReference type="ChEBI" id="CHEBI:64719"/>
        <dbReference type="ChEBI" id="CHEBI:78442"/>
        <dbReference type="ChEBI" id="CHEBI:78494"/>
        <dbReference type="ChEBI" id="CHEBI:133044"/>
        <dbReference type="EC" id="2.3.2.6"/>
    </reaction>
</comment>
<comment type="subcellular location">
    <subcellularLocation>
        <location evidence="1 15">Cytoplasm</location>
    </subcellularLocation>
</comment>
<dbReference type="Pfam" id="PF03588">
    <property type="entry name" value="Leu_Phe_trans"/>
    <property type="match status" value="1"/>
</dbReference>
<dbReference type="HAMAP" id="MF_00688">
    <property type="entry name" value="Leu_Phe_trans"/>
    <property type="match status" value="1"/>
</dbReference>
<dbReference type="Gene3D" id="3.30.70.3550">
    <property type="entry name" value="Leucyl/phenylalanyl-tRNA-protein transferase, N-terminal domain"/>
    <property type="match status" value="1"/>
</dbReference>
<dbReference type="AlphaFoldDB" id="A0A4Z1RIT5"/>
<evidence type="ECO:0000256" key="12">
    <source>
        <dbReference type="ARBA" id="ARBA00077136"/>
    </source>
</evidence>
<dbReference type="InterPro" id="IPR042203">
    <property type="entry name" value="Leu/Phe-tRNA_Trfase_C"/>
</dbReference>
<dbReference type="FunFam" id="3.30.70.3550:FF:000001">
    <property type="entry name" value="Leucyl/phenylalanyl-tRNA--protein transferase"/>
    <property type="match status" value="1"/>
</dbReference>
<dbReference type="RefSeq" id="WP_134673390.1">
    <property type="nucleotide sequence ID" value="NZ_SPUH01000001.1"/>
</dbReference>
<comment type="similarity">
    <text evidence="9 15">Belongs to the L/F-transferase family.</text>
</comment>
<dbReference type="PANTHER" id="PTHR30098:SF2">
    <property type="entry name" value="LEUCYL_PHENYLALANYL-TRNA--PROTEIN TRANSFERASE"/>
    <property type="match status" value="1"/>
</dbReference>
<evidence type="ECO:0000256" key="6">
    <source>
        <dbReference type="ARBA" id="ARBA00050652"/>
    </source>
</evidence>
<dbReference type="SUPFAM" id="SSF55729">
    <property type="entry name" value="Acyl-CoA N-acyltransferases (Nat)"/>
    <property type="match status" value="1"/>
</dbReference>
<comment type="function">
    <text evidence="8 15">Functions in the N-end rule pathway of protein degradation where it conjugates Leu, Phe and, less efficiently, Met from aminoacyl-tRNAs to the N-termini of proteins containing an N-terminal arginine or lysine.</text>
</comment>
<protein>
    <recommendedName>
        <fullName evidence="11 15">Leucyl/phenylalanyl-tRNA--protein transferase</fullName>
        <ecNumber evidence="10 15">2.3.2.6</ecNumber>
    </recommendedName>
    <alternativeName>
        <fullName evidence="12 15">L/F-transferase</fullName>
    </alternativeName>
    <alternativeName>
        <fullName evidence="13 15">Leucyltransferase</fullName>
    </alternativeName>
    <alternativeName>
        <fullName evidence="14 15">Phenyalanyltransferase</fullName>
    </alternativeName>
</protein>
<dbReference type="NCBIfam" id="TIGR00667">
    <property type="entry name" value="aat"/>
    <property type="match status" value="1"/>
</dbReference>
<dbReference type="InterPro" id="IPR016181">
    <property type="entry name" value="Acyl_CoA_acyltransferase"/>
</dbReference>
<evidence type="ECO:0000256" key="11">
    <source>
        <dbReference type="ARBA" id="ARBA00074372"/>
    </source>
</evidence>
<evidence type="ECO:0000256" key="14">
    <source>
        <dbReference type="ARBA" id="ARBA00083640"/>
    </source>
</evidence>
<dbReference type="Proteomes" id="UP000298681">
    <property type="component" value="Unassembled WGS sequence"/>
</dbReference>